<comment type="caution">
    <text evidence="1">The sequence shown here is derived from an EMBL/GenBank/DDBJ whole genome shotgun (WGS) entry which is preliminary data.</text>
</comment>
<accession>A0ACC1CY30</accession>
<evidence type="ECO:0000313" key="1">
    <source>
        <dbReference type="EMBL" id="KAJ0176584.1"/>
    </source>
</evidence>
<evidence type="ECO:0000313" key="2">
    <source>
        <dbReference type="Proteomes" id="UP000824533"/>
    </source>
</evidence>
<organism evidence="1 2">
    <name type="scientific">Dendrolimus kikuchii</name>
    <dbReference type="NCBI Taxonomy" id="765133"/>
    <lineage>
        <taxon>Eukaryota</taxon>
        <taxon>Metazoa</taxon>
        <taxon>Ecdysozoa</taxon>
        <taxon>Arthropoda</taxon>
        <taxon>Hexapoda</taxon>
        <taxon>Insecta</taxon>
        <taxon>Pterygota</taxon>
        <taxon>Neoptera</taxon>
        <taxon>Endopterygota</taxon>
        <taxon>Lepidoptera</taxon>
        <taxon>Glossata</taxon>
        <taxon>Ditrysia</taxon>
        <taxon>Bombycoidea</taxon>
        <taxon>Lasiocampidae</taxon>
        <taxon>Dendrolimus</taxon>
    </lineage>
</organism>
<proteinExistence type="predicted"/>
<gene>
    <name evidence="1" type="ORF">K1T71_007763</name>
</gene>
<sequence>MSIRNPRLPLLPGYGSNPLIGKKSFGVRPIFTSIDKVNMLVDKAEGGNRVPSLYCRKQAPELPTWLMYDKNILRFQAYFQQSLHEMRSAVHVLRKVEIFFFLEDGTIKVMEPKTENSGLSQGTLISRQRIRLPFSYDLYFDVLDLNIGREVTFFGKVFKIVNCDNFTRVFLNRLGINVPDPIPWPDSIERTPDTGKPPKTRPFKQFLDFDRQVLRFHGYWDDRTSEFGALHLMEIHYFLGDDTIEIKEVMPPNSGMEAGPMFLKRMRLPRKIPSHVEMTGGPKVPSYTPADLSIGAILNVYGRNVVLTDCDPFTKEYYRVTYGFDTFTPLPLPKVEGTELISASMADRELPPWNGYGSYDDSAENCRTVEPKAVHRDFMKFLNKDRIGFDSHILRFAARLINDNPEDARRYFIIKYFLCDDTIGIFELGERNSGFKGGKFFRRDKMYLPEVDFFVPKEPPAYTDKDMWIGNELVINKHRFRLVAADEYALRYLEVHAEEYPMANIALIMDKIRRTLAAQENGYKNFVAKYMEAVLPHKKELITVKCFKQALKEIMCEKMTEHEFITLIRYFRGDPGQEKSPRREMIRSLVFTELTRGLWDDRDRLREGLVHADEASSGVLHPERLRQILRAHRLPINTDLMDCMLKVLNKDENCFIQYEDLMSFLDFQTRPVYNLSDADYQKVVRHAPPVKDTECKLWGEAETVIHDGYVNWNAFLCQLNLEHLIKDQQ</sequence>
<dbReference type="Proteomes" id="UP000824533">
    <property type="component" value="Linkage Group LG13"/>
</dbReference>
<keyword evidence="2" id="KW-1185">Reference proteome</keyword>
<reference evidence="1 2" key="1">
    <citation type="journal article" date="2021" name="Front. Genet.">
        <title>Chromosome-Level Genome Assembly Reveals Significant Gene Expansion in the Toll and IMD Signaling Pathways of Dendrolimus kikuchii.</title>
        <authorList>
            <person name="Zhou J."/>
            <person name="Wu P."/>
            <person name="Xiong Z."/>
            <person name="Liu N."/>
            <person name="Zhao N."/>
            <person name="Ji M."/>
            <person name="Qiu Y."/>
            <person name="Yang B."/>
        </authorList>
    </citation>
    <scope>NUCLEOTIDE SEQUENCE [LARGE SCALE GENOMIC DNA]</scope>
    <source>
        <strain evidence="1">Ann1</strain>
    </source>
</reference>
<protein>
    <submittedName>
        <fullName evidence="1">Uncharacterized protein</fullName>
    </submittedName>
</protein>
<name>A0ACC1CY30_9NEOP</name>
<dbReference type="EMBL" id="CM034399">
    <property type="protein sequence ID" value="KAJ0176584.1"/>
    <property type="molecule type" value="Genomic_DNA"/>
</dbReference>